<dbReference type="PROSITE" id="PS50293">
    <property type="entry name" value="TPR_REGION"/>
    <property type="match status" value="1"/>
</dbReference>
<dbReference type="EMBL" id="BSNC01000001">
    <property type="protein sequence ID" value="GLP94908.1"/>
    <property type="molecule type" value="Genomic_DNA"/>
</dbReference>
<keyword evidence="3" id="KW-1185">Reference proteome</keyword>
<sequence length="320" mass="35722">MRSTNIRYLLLTFVSASMFGCTSSPSEPVDEASITPPAQIKLVGSVEEAIGMAETRWHAGDANKAIYFYVKALELDPENPAILTRIAEIHRELGNLDIATKAYQDALLLKPDSIEITAALGVLYAQKPNINLAKEHLNKAIALDQARIKGYAQSRSNMLQPLDAESPVAAYNAYAILKDSKGEHLVAREYFFASLQQQPDDPLLLTNLGYSFYLSGKLGPAERYFRQALRYDNHFARAWTNLGLIYARKGQYPRAIQALKQVVSEADAYNDLGYILMLDGKFEEAEEMLNMAIKLSPKYFAKAHANLEKLKLEQADLANR</sequence>
<feature type="repeat" description="TPR" evidence="1">
    <location>
        <begin position="80"/>
        <end position="113"/>
    </location>
</feature>
<dbReference type="AlphaFoldDB" id="A0AA37RRV5"/>
<gene>
    <name evidence="2" type="ORF">GCM10007895_02140</name>
</gene>
<dbReference type="Pfam" id="PF13181">
    <property type="entry name" value="TPR_8"/>
    <property type="match status" value="1"/>
</dbReference>
<dbReference type="InterPro" id="IPR011990">
    <property type="entry name" value="TPR-like_helical_dom_sf"/>
</dbReference>
<dbReference type="PROSITE" id="PS50005">
    <property type="entry name" value="TPR"/>
    <property type="match status" value="3"/>
</dbReference>
<dbReference type="PROSITE" id="PS51257">
    <property type="entry name" value="PROKAR_LIPOPROTEIN"/>
    <property type="match status" value="1"/>
</dbReference>
<proteinExistence type="predicted"/>
<accession>A0AA37RRV5</accession>
<dbReference type="Pfam" id="PF13432">
    <property type="entry name" value="TPR_16"/>
    <property type="match status" value="1"/>
</dbReference>
<dbReference type="InterPro" id="IPR019734">
    <property type="entry name" value="TPR_rpt"/>
</dbReference>
<evidence type="ECO:0000313" key="2">
    <source>
        <dbReference type="EMBL" id="GLP94908.1"/>
    </source>
</evidence>
<evidence type="ECO:0000256" key="1">
    <source>
        <dbReference type="PROSITE-ProRule" id="PRU00339"/>
    </source>
</evidence>
<dbReference type="InterPro" id="IPR037919">
    <property type="entry name" value="OGT"/>
</dbReference>
<dbReference type="PANTHER" id="PTHR44366:SF1">
    <property type="entry name" value="UDP-N-ACETYLGLUCOSAMINE--PEPTIDE N-ACETYLGLUCOSAMINYLTRANSFERASE 110 KDA SUBUNIT"/>
    <property type="match status" value="1"/>
</dbReference>
<dbReference type="SMART" id="SM00028">
    <property type="entry name" value="TPR"/>
    <property type="match status" value="7"/>
</dbReference>
<dbReference type="PANTHER" id="PTHR44366">
    <property type="entry name" value="UDP-N-ACETYLGLUCOSAMINE--PEPTIDE N-ACETYLGLUCOSAMINYLTRANSFERASE 110 KDA SUBUNIT"/>
    <property type="match status" value="1"/>
</dbReference>
<reference evidence="2" key="1">
    <citation type="journal article" date="2014" name="Int. J. Syst. Evol. Microbiol.">
        <title>Complete genome sequence of Corynebacterium casei LMG S-19264T (=DSM 44701T), isolated from a smear-ripened cheese.</title>
        <authorList>
            <consortium name="US DOE Joint Genome Institute (JGI-PGF)"/>
            <person name="Walter F."/>
            <person name="Albersmeier A."/>
            <person name="Kalinowski J."/>
            <person name="Ruckert C."/>
        </authorList>
    </citation>
    <scope>NUCLEOTIDE SEQUENCE</scope>
    <source>
        <strain evidence="2">NBRC 101628</strain>
    </source>
</reference>
<evidence type="ECO:0008006" key="4">
    <source>
        <dbReference type="Google" id="ProtNLM"/>
    </source>
</evidence>
<keyword evidence="1" id="KW-0802">TPR repeat</keyword>
<comment type="caution">
    <text evidence="2">The sequence shown here is derived from an EMBL/GenBank/DDBJ whole genome shotgun (WGS) entry which is preliminary data.</text>
</comment>
<organism evidence="2 3">
    <name type="scientific">Paraferrimonas sedimenticola</name>
    <dbReference type="NCBI Taxonomy" id="375674"/>
    <lineage>
        <taxon>Bacteria</taxon>
        <taxon>Pseudomonadati</taxon>
        <taxon>Pseudomonadota</taxon>
        <taxon>Gammaproteobacteria</taxon>
        <taxon>Alteromonadales</taxon>
        <taxon>Ferrimonadaceae</taxon>
        <taxon>Paraferrimonas</taxon>
    </lineage>
</organism>
<feature type="repeat" description="TPR" evidence="1">
    <location>
        <begin position="266"/>
        <end position="299"/>
    </location>
</feature>
<dbReference type="Pfam" id="PF00515">
    <property type="entry name" value="TPR_1"/>
    <property type="match status" value="1"/>
</dbReference>
<dbReference type="Proteomes" id="UP001161422">
    <property type="component" value="Unassembled WGS sequence"/>
</dbReference>
<dbReference type="GO" id="GO:0097363">
    <property type="term" value="F:protein O-acetylglucosaminyltransferase activity"/>
    <property type="evidence" value="ECO:0007669"/>
    <property type="project" value="TreeGrafter"/>
</dbReference>
<dbReference type="Pfam" id="PF14559">
    <property type="entry name" value="TPR_19"/>
    <property type="match status" value="1"/>
</dbReference>
<evidence type="ECO:0000313" key="3">
    <source>
        <dbReference type="Proteomes" id="UP001161422"/>
    </source>
</evidence>
<dbReference type="SUPFAM" id="SSF48452">
    <property type="entry name" value="TPR-like"/>
    <property type="match status" value="1"/>
</dbReference>
<dbReference type="Gene3D" id="1.25.40.10">
    <property type="entry name" value="Tetratricopeptide repeat domain"/>
    <property type="match status" value="3"/>
</dbReference>
<feature type="repeat" description="TPR" evidence="1">
    <location>
        <begin position="46"/>
        <end position="79"/>
    </location>
</feature>
<name>A0AA37RRV5_9GAMM</name>
<dbReference type="GO" id="GO:0006493">
    <property type="term" value="P:protein O-linked glycosylation"/>
    <property type="evidence" value="ECO:0007669"/>
    <property type="project" value="InterPro"/>
</dbReference>
<protein>
    <recommendedName>
        <fullName evidence="4">Tetratricopeptide repeat protein</fullName>
    </recommendedName>
</protein>
<reference evidence="2" key="2">
    <citation type="submission" date="2023-01" db="EMBL/GenBank/DDBJ databases">
        <title>Draft genome sequence of Paraferrimonas sedimenticola strain NBRC 101628.</title>
        <authorList>
            <person name="Sun Q."/>
            <person name="Mori K."/>
        </authorList>
    </citation>
    <scope>NUCLEOTIDE SEQUENCE</scope>
    <source>
        <strain evidence="2">NBRC 101628</strain>
    </source>
</reference>